<evidence type="ECO:0000256" key="1">
    <source>
        <dbReference type="SAM" id="Phobius"/>
    </source>
</evidence>
<name>A0A7T4T3L0_9MICC</name>
<organism evidence="2 3">
    <name type="scientific">Rothia kristinae</name>
    <dbReference type="NCBI Taxonomy" id="37923"/>
    <lineage>
        <taxon>Bacteria</taxon>
        <taxon>Bacillati</taxon>
        <taxon>Actinomycetota</taxon>
        <taxon>Actinomycetes</taxon>
        <taxon>Micrococcales</taxon>
        <taxon>Micrococcaceae</taxon>
        <taxon>Rothia</taxon>
    </lineage>
</organism>
<dbReference type="EMBL" id="CP066078">
    <property type="protein sequence ID" value="QQC58533.1"/>
    <property type="molecule type" value="Genomic_DNA"/>
</dbReference>
<dbReference type="RefSeq" id="WP_198489612.1">
    <property type="nucleotide sequence ID" value="NZ_CP066078.1"/>
</dbReference>
<keyword evidence="1" id="KW-0472">Membrane</keyword>
<keyword evidence="1" id="KW-1133">Transmembrane helix</keyword>
<reference evidence="2 3" key="1">
    <citation type="submission" date="2020-12" db="EMBL/GenBank/DDBJ databases">
        <title>FDA dAtabase for Regulatory Grade micrObial Sequences (FDA-ARGOS): Supporting development and validation of Infectious Disease Dx tests.</title>
        <authorList>
            <person name="Sproer C."/>
            <person name="Gronow S."/>
            <person name="Severitt S."/>
            <person name="Schroder I."/>
            <person name="Tallon L."/>
            <person name="Sadzewicz L."/>
            <person name="Zhao X."/>
            <person name="Boylan J."/>
            <person name="Ott S."/>
            <person name="Bowen H."/>
            <person name="Vavikolanu K."/>
            <person name="Mehta A."/>
            <person name="Aluvathingal J."/>
            <person name="Nadendla S."/>
            <person name="Lowell S."/>
            <person name="Myers T."/>
            <person name="Yan Y."/>
            <person name="Sichtig H."/>
        </authorList>
    </citation>
    <scope>NUCLEOTIDE SEQUENCE [LARGE SCALE GENOMIC DNA]</scope>
    <source>
        <strain evidence="2 3">FDAARGOS_1001</strain>
    </source>
</reference>
<protein>
    <recommendedName>
        <fullName evidence="4">SNARE associated Golgi protein</fullName>
    </recommendedName>
</protein>
<feature type="transmembrane region" description="Helical" evidence="1">
    <location>
        <begin position="45"/>
        <end position="64"/>
    </location>
</feature>
<sequence length="205" mass="21865">MSGVGTTTAHAVAFGWGLSEATWFFVVPDAWSSWVALDRPGRGMAAAGSALAGALTGGAIVWAASRRLPAARSEELLCRVPGIDPGMIARAQADLERTGVRALVLGPAFGVPYKIFVRGMALQGEPLGRVLRWSVPARAGRFAAVTGGVGLLGRWARARHPEAWRRARVPIYLLGWGGQYLWYFTRGPGSGRPLPWHREAPGGGR</sequence>
<evidence type="ECO:0000313" key="2">
    <source>
        <dbReference type="EMBL" id="QQC58533.1"/>
    </source>
</evidence>
<dbReference type="Proteomes" id="UP000595221">
    <property type="component" value="Chromosome"/>
</dbReference>
<dbReference type="AlphaFoldDB" id="A0A7T4T3L0"/>
<evidence type="ECO:0008006" key="4">
    <source>
        <dbReference type="Google" id="ProtNLM"/>
    </source>
</evidence>
<proteinExistence type="predicted"/>
<accession>A0A7T4T3L0</accession>
<gene>
    <name evidence="2" type="ORF">I6H58_05825</name>
</gene>
<keyword evidence="1" id="KW-0812">Transmembrane</keyword>
<evidence type="ECO:0000313" key="3">
    <source>
        <dbReference type="Proteomes" id="UP000595221"/>
    </source>
</evidence>